<dbReference type="PANTHER" id="PTHR38372:SF2">
    <property type="entry name" value="DENTIN SIALOPHOSPHOPROTEIN-LIKE PROTEIN"/>
    <property type="match status" value="1"/>
</dbReference>
<dbReference type="AlphaFoldDB" id="A0A7S2ZUN4"/>
<dbReference type="EMBL" id="HBHW01024901">
    <property type="protein sequence ID" value="CAE0051266.1"/>
    <property type="molecule type" value="Transcribed_RNA"/>
</dbReference>
<feature type="compositionally biased region" description="Low complexity" evidence="1">
    <location>
        <begin position="155"/>
        <end position="164"/>
    </location>
</feature>
<feature type="domain" description="OCEL" evidence="2">
    <location>
        <begin position="320"/>
        <end position="420"/>
    </location>
</feature>
<protein>
    <recommendedName>
        <fullName evidence="2">OCEL domain-containing protein</fullName>
    </recommendedName>
</protein>
<gene>
    <name evidence="3" type="ORF">RMAR00112_LOCUS19266</name>
</gene>
<organism evidence="3">
    <name type="scientific">Rhodosorus marinus</name>
    <dbReference type="NCBI Taxonomy" id="101924"/>
    <lineage>
        <taxon>Eukaryota</taxon>
        <taxon>Rhodophyta</taxon>
        <taxon>Stylonematophyceae</taxon>
        <taxon>Stylonematales</taxon>
        <taxon>Stylonemataceae</taxon>
        <taxon>Rhodosorus</taxon>
    </lineage>
</organism>
<evidence type="ECO:0000256" key="1">
    <source>
        <dbReference type="SAM" id="MobiDB-lite"/>
    </source>
</evidence>
<feature type="compositionally biased region" description="Low complexity" evidence="1">
    <location>
        <begin position="115"/>
        <end position="128"/>
    </location>
</feature>
<sequence>MDRKSGKCTLEYKDEKFSANSVDERSFVEVYEQFSSQESCRKIGGIRGKVTVRGGYEPGAEKRGFDVERGQKAKARMEASKERGLSKGSREIGTKREPPASRPRPVKAPRVSTNSSFESSSGMKKSISQGQIASPVDRSKSPVTANGTTGKPRPRSSSHSPASRFPKDSDKLSPLRPPEPGGQGSSPGYSRPPQAKGNRPPLPPSSKTSPPGESEKTAFSHRESKTLRKEVVQLLAVSPLTQEQIKEKVPKGTHPQILDKVADLDERSGKYGLKSELWPEVVLEWEKYSESERHAVSKNVVRSQILTDSELDKILDGELPRKANAYYRITTAEENERYRVDFNRKYRIYNTLGKNILDLKGKLKKKQEDWSSAKGKEKDALEVEITELFRKTEAKDRRMKQYYSVLHDELKELKQRIKDW</sequence>
<dbReference type="InterPro" id="IPR042065">
    <property type="entry name" value="E3_ELL-like"/>
</dbReference>
<reference evidence="3" key="1">
    <citation type="submission" date="2021-01" db="EMBL/GenBank/DDBJ databases">
        <authorList>
            <person name="Corre E."/>
            <person name="Pelletier E."/>
            <person name="Niang G."/>
            <person name="Scheremetjew M."/>
            <person name="Finn R."/>
            <person name="Kale V."/>
            <person name="Holt S."/>
            <person name="Cochrane G."/>
            <person name="Meng A."/>
            <person name="Brown T."/>
            <person name="Cohen L."/>
        </authorList>
    </citation>
    <scope>NUCLEOTIDE SEQUENCE</scope>
    <source>
        <strain evidence="3">CCMP 769</strain>
    </source>
</reference>
<dbReference type="Gene3D" id="1.10.10.2670">
    <property type="entry name" value="E3 ubiquitin-protein ligase"/>
    <property type="match status" value="1"/>
</dbReference>
<dbReference type="InterPro" id="IPR019464">
    <property type="entry name" value="ELL_N"/>
</dbReference>
<accession>A0A7S2ZUN4</accession>
<dbReference type="InterPro" id="IPR036390">
    <property type="entry name" value="WH_DNA-bd_sf"/>
</dbReference>
<evidence type="ECO:0000313" key="3">
    <source>
        <dbReference type="EMBL" id="CAE0051266.1"/>
    </source>
</evidence>
<dbReference type="GO" id="GO:0008023">
    <property type="term" value="C:transcription elongation factor complex"/>
    <property type="evidence" value="ECO:0007669"/>
    <property type="project" value="InterPro"/>
</dbReference>
<feature type="compositionally biased region" description="Basic and acidic residues" evidence="1">
    <location>
        <begin position="59"/>
        <end position="99"/>
    </location>
</feature>
<proteinExistence type="predicted"/>
<dbReference type="InterPro" id="IPR010844">
    <property type="entry name" value="Occludin_ELL"/>
</dbReference>
<dbReference type="SUPFAM" id="SSF46785">
    <property type="entry name" value="Winged helix' DNA-binding domain"/>
    <property type="match status" value="1"/>
</dbReference>
<evidence type="ECO:0000259" key="2">
    <source>
        <dbReference type="PROSITE" id="PS51980"/>
    </source>
</evidence>
<dbReference type="Gene3D" id="6.10.140.340">
    <property type="match status" value="1"/>
</dbReference>
<dbReference type="SUPFAM" id="SSF144292">
    <property type="entry name" value="occludin/ELL-like"/>
    <property type="match status" value="1"/>
</dbReference>
<dbReference type="GO" id="GO:0006368">
    <property type="term" value="P:transcription elongation by RNA polymerase II"/>
    <property type="evidence" value="ECO:0007669"/>
    <property type="project" value="InterPro"/>
</dbReference>
<feature type="compositionally biased region" description="Basic and acidic residues" evidence="1">
    <location>
        <begin position="213"/>
        <end position="226"/>
    </location>
</feature>
<name>A0A7S2ZUN4_9RHOD</name>
<dbReference type="Pfam" id="PF10390">
    <property type="entry name" value="ELL"/>
    <property type="match status" value="1"/>
</dbReference>
<dbReference type="PROSITE" id="PS51980">
    <property type="entry name" value="OCEL"/>
    <property type="match status" value="1"/>
</dbReference>
<dbReference type="Pfam" id="PF07303">
    <property type="entry name" value="Occludin_ELL"/>
    <property type="match status" value="1"/>
</dbReference>
<feature type="region of interest" description="Disordered" evidence="1">
    <location>
        <begin position="51"/>
        <end position="226"/>
    </location>
</feature>
<dbReference type="PANTHER" id="PTHR38372">
    <property type="entry name" value="DENTIN SIALOPHOSPHOPROTEIN-LIKE PROTEIN"/>
    <property type="match status" value="1"/>
</dbReference>